<dbReference type="STRING" id="681398.PJIAN_4864"/>
<dbReference type="GO" id="GO:0009094">
    <property type="term" value="P:L-phenylalanine biosynthetic process"/>
    <property type="evidence" value="ECO:0007669"/>
    <property type="project" value="UniProtKB-UniPathway"/>
</dbReference>
<dbReference type="RefSeq" id="WP_068706286.1">
    <property type="nucleotide sequence ID" value="NZ_BDCR01000004.1"/>
</dbReference>
<evidence type="ECO:0000313" key="11">
    <source>
        <dbReference type="EMBL" id="GAT64314.1"/>
    </source>
</evidence>
<keyword evidence="6" id="KW-0456">Lyase</keyword>
<dbReference type="InterPro" id="IPR045865">
    <property type="entry name" value="ACT-like_dom_sf"/>
</dbReference>
<dbReference type="UniPathway" id="UPA00121">
    <property type="reaction ID" value="UER00345"/>
</dbReference>
<dbReference type="AlphaFoldDB" id="A0A161L9R9"/>
<keyword evidence="5" id="KW-0584">Phenylalanine biosynthesis</keyword>
<dbReference type="InterPro" id="IPR002912">
    <property type="entry name" value="ACT_dom"/>
</dbReference>
<gene>
    <name evidence="11" type="ORF">PJIAN_4864</name>
</gene>
<dbReference type="Gene3D" id="3.30.70.260">
    <property type="match status" value="1"/>
</dbReference>
<evidence type="ECO:0000313" key="12">
    <source>
        <dbReference type="Proteomes" id="UP000076586"/>
    </source>
</evidence>
<dbReference type="PIRSF" id="PIRSF001500">
    <property type="entry name" value="Chor_mut_pdt_Ppr"/>
    <property type="match status" value="1"/>
</dbReference>
<comment type="caution">
    <text evidence="11">The sequence shown here is derived from an EMBL/GenBank/DDBJ whole genome shotgun (WGS) entry which is preliminary data.</text>
</comment>
<dbReference type="Proteomes" id="UP000076586">
    <property type="component" value="Unassembled WGS sequence"/>
</dbReference>
<dbReference type="CDD" id="cd04905">
    <property type="entry name" value="ACT_CM-PDT"/>
    <property type="match status" value="1"/>
</dbReference>
<evidence type="ECO:0000256" key="4">
    <source>
        <dbReference type="ARBA" id="ARBA00023141"/>
    </source>
</evidence>
<dbReference type="InterPro" id="IPR001086">
    <property type="entry name" value="Preph_deHydtase"/>
</dbReference>
<dbReference type="SUPFAM" id="SSF55021">
    <property type="entry name" value="ACT-like"/>
    <property type="match status" value="1"/>
</dbReference>
<feature type="domain" description="Prephenate dehydratase" evidence="9">
    <location>
        <begin position="3"/>
        <end position="181"/>
    </location>
</feature>
<accession>A0A161L9R9</accession>
<evidence type="ECO:0000256" key="8">
    <source>
        <dbReference type="PIRSR" id="PIRSR001500-2"/>
    </source>
</evidence>
<reference evidence="12" key="2">
    <citation type="journal article" date="2017" name="Genome Announc.">
        <title>Draft genome sequence of Paludibacter jiangxiensis NM7(T), a propionate-producing fermentative bacterium.</title>
        <authorList>
            <person name="Qiu Y.-L."/>
            <person name="Tourlousse D.M."/>
            <person name="Matsuura N."/>
            <person name="Ohashi A."/>
            <person name="Sekiguchi Y."/>
        </authorList>
    </citation>
    <scope>NUCLEOTIDE SEQUENCE [LARGE SCALE GENOMIC DNA]</scope>
    <source>
        <strain evidence="12">NM7</strain>
    </source>
</reference>
<dbReference type="Pfam" id="PF00800">
    <property type="entry name" value="PDT"/>
    <property type="match status" value="1"/>
</dbReference>
<dbReference type="PROSITE" id="PS51671">
    <property type="entry name" value="ACT"/>
    <property type="match status" value="1"/>
</dbReference>
<dbReference type="InterPro" id="IPR008242">
    <property type="entry name" value="Chor_mutase/pphenate_deHydtase"/>
</dbReference>
<dbReference type="OrthoDB" id="9802281at2"/>
<comment type="catalytic activity">
    <reaction evidence="7">
        <text>prephenate + H(+) = 3-phenylpyruvate + CO2 + H2O</text>
        <dbReference type="Rhea" id="RHEA:21648"/>
        <dbReference type="ChEBI" id="CHEBI:15377"/>
        <dbReference type="ChEBI" id="CHEBI:15378"/>
        <dbReference type="ChEBI" id="CHEBI:16526"/>
        <dbReference type="ChEBI" id="CHEBI:18005"/>
        <dbReference type="ChEBI" id="CHEBI:29934"/>
        <dbReference type="EC" id="4.2.1.51"/>
    </reaction>
</comment>
<proteinExistence type="predicted"/>
<reference evidence="12" key="1">
    <citation type="submission" date="2016-04" db="EMBL/GenBank/DDBJ databases">
        <title>Draft genome sequence of Paludibacter jiangxiensis strain NM7.</title>
        <authorList>
            <person name="Qiu Y."/>
            <person name="Matsuura N."/>
            <person name="Ohashi A."/>
            <person name="Tourlousse M.D."/>
            <person name="Sekiguchi Y."/>
        </authorList>
    </citation>
    <scope>NUCLEOTIDE SEQUENCE [LARGE SCALE GENOMIC DNA]</scope>
    <source>
        <strain evidence="12">NM7</strain>
    </source>
</reference>
<evidence type="ECO:0000256" key="2">
    <source>
        <dbReference type="ARBA" id="ARBA00013147"/>
    </source>
</evidence>
<keyword evidence="3" id="KW-0028">Amino-acid biosynthesis</keyword>
<evidence type="ECO:0000259" key="10">
    <source>
        <dbReference type="PROSITE" id="PS51671"/>
    </source>
</evidence>
<evidence type="ECO:0000259" key="9">
    <source>
        <dbReference type="PROSITE" id="PS51171"/>
    </source>
</evidence>
<dbReference type="EC" id="4.2.1.51" evidence="2"/>
<dbReference type="Gene3D" id="3.40.190.10">
    <property type="entry name" value="Periplasmic binding protein-like II"/>
    <property type="match status" value="2"/>
</dbReference>
<feature type="site" description="Essential for prephenate dehydratase activity" evidence="8">
    <location>
        <position position="174"/>
    </location>
</feature>
<dbReference type="PANTHER" id="PTHR21022:SF19">
    <property type="entry name" value="PREPHENATE DEHYDRATASE-RELATED"/>
    <property type="match status" value="1"/>
</dbReference>
<feature type="domain" description="ACT" evidence="10">
    <location>
        <begin position="198"/>
        <end position="274"/>
    </location>
</feature>
<dbReference type="PROSITE" id="PS51171">
    <property type="entry name" value="PREPHENATE_DEHYDR_3"/>
    <property type="match status" value="1"/>
</dbReference>
<dbReference type="GO" id="GO:0004664">
    <property type="term" value="F:prephenate dehydratase activity"/>
    <property type="evidence" value="ECO:0007669"/>
    <property type="project" value="UniProtKB-EC"/>
</dbReference>
<evidence type="ECO:0000256" key="7">
    <source>
        <dbReference type="ARBA" id="ARBA00047848"/>
    </source>
</evidence>
<evidence type="ECO:0000256" key="5">
    <source>
        <dbReference type="ARBA" id="ARBA00023222"/>
    </source>
</evidence>
<name>A0A161L9R9_9BACT</name>
<keyword evidence="12" id="KW-1185">Reference proteome</keyword>
<comment type="pathway">
    <text evidence="1">Amino-acid biosynthesis; L-phenylalanine biosynthesis; phenylpyruvate from prephenate: step 1/1.</text>
</comment>
<dbReference type="GO" id="GO:0005737">
    <property type="term" value="C:cytoplasm"/>
    <property type="evidence" value="ECO:0007669"/>
    <property type="project" value="TreeGrafter"/>
</dbReference>
<dbReference type="EMBL" id="BDCR01000004">
    <property type="protein sequence ID" value="GAT64314.1"/>
    <property type="molecule type" value="Genomic_DNA"/>
</dbReference>
<protein>
    <recommendedName>
        <fullName evidence="2">prephenate dehydratase</fullName>
        <ecNumber evidence="2">4.2.1.51</ecNumber>
    </recommendedName>
</protein>
<evidence type="ECO:0000256" key="1">
    <source>
        <dbReference type="ARBA" id="ARBA00004741"/>
    </source>
</evidence>
<dbReference type="SUPFAM" id="SSF53850">
    <property type="entry name" value="Periplasmic binding protein-like II"/>
    <property type="match status" value="1"/>
</dbReference>
<evidence type="ECO:0000256" key="3">
    <source>
        <dbReference type="ARBA" id="ARBA00022605"/>
    </source>
</evidence>
<dbReference type="PANTHER" id="PTHR21022">
    <property type="entry name" value="PREPHENATE DEHYDRATASE P PROTEIN"/>
    <property type="match status" value="1"/>
</dbReference>
<organism evidence="11 12">
    <name type="scientific">Paludibacter jiangxiensis</name>
    <dbReference type="NCBI Taxonomy" id="681398"/>
    <lineage>
        <taxon>Bacteria</taxon>
        <taxon>Pseudomonadati</taxon>
        <taxon>Bacteroidota</taxon>
        <taxon>Bacteroidia</taxon>
        <taxon>Bacteroidales</taxon>
        <taxon>Paludibacteraceae</taxon>
        <taxon>Paludibacter</taxon>
    </lineage>
</organism>
<sequence>MVKVAIQGIAGSFHDIAAQCYFGKENIELVPCTTFKDLFACLTENASMVGIVAIENTIAGSLLPNYNLLRESRLTIIGEHKLRIRHNLVAMPGQTIDDIKEVHSHYMALLQCEEFLAAHPHIKHVEAEDTAAEGLRISEEKAMGQAAICSKYAAELFGLEILAKGIETNKHNFTRFLIIGNEIMRDKLAGDREKNKASLVFSLPHEEGSLSKILTILSFYNINLTKIQSLPVVGHEWEYLFYIDVKFNDFVRYRQSLDAIIPLTKKLRILGEYAEGEQTI</sequence>
<keyword evidence="4" id="KW-0057">Aromatic amino acid biosynthesis</keyword>
<evidence type="ECO:0000256" key="6">
    <source>
        <dbReference type="ARBA" id="ARBA00023239"/>
    </source>
</evidence>
<dbReference type="CDD" id="cd13631">
    <property type="entry name" value="PBP2_Ct-PDT_like"/>
    <property type="match status" value="1"/>
</dbReference>